<gene>
    <name evidence="1" type="ORF">H7R52_01630</name>
</gene>
<protein>
    <submittedName>
        <fullName evidence="1">23S rRNA (Pseudouridine(1915)-N(3))-methyltransferase RlmH</fullName>
    </submittedName>
</protein>
<dbReference type="InterPro" id="IPR029028">
    <property type="entry name" value="Alpha/beta_knot_MTases"/>
</dbReference>
<organism evidence="1 2">
    <name type="scientific">Weissella confusa</name>
    <name type="common">Lactobacillus confusus</name>
    <dbReference type="NCBI Taxonomy" id="1583"/>
    <lineage>
        <taxon>Bacteria</taxon>
        <taxon>Bacillati</taxon>
        <taxon>Bacillota</taxon>
        <taxon>Bacilli</taxon>
        <taxon>Lactobacillales</taxon>
        <taxon>Lactobacillaceae</taxon>
        <taxon>Weissella</taxon>
    </lineage>
</organism>
<dbReference type="Proteomes" id="UP000650485">
    <property type="component" value="Unassembled WGS sequence"/>
</dbReference>
<proteinExistence type="predicted"/>
<dbReference type="AlphaFoldDB" id="A0A923NEE9"/>
<evidence type="ECO:0000313" key="2">
    <source>
        <dbReference type="Proteomes" id="UP000650485"/>
    </source>
</evidence>
<comment type="caution">
    <text evidence="1">The sequence shown here is derived from an EMBL/GenBank/DDBJ whole genome shotgun (WGS) entry which is preliminary data.</text>
</comment>
<dbReference type="EMBL" id="JACSZT010000002">
    <property type="protein sequence ID" value="MBC6498226.1"/>
    <property type="molecule type" value="Genomic_DNA"/>
</dbReference>
<accession>A0A923NEE9</accession>
<dbReference type="Gene3D" id="3.40.1280.10">
    <property type="match status" value="1"/>
</dbReference>
<name>A0A923NEE9_WEICO</name>
<evidence type="ECO:0000313" key="1">
    <source>
        <dbReference type="EMBL" id="MBC6498226.1"/>
    </source>
</evidence>
<sequence>MDQSALHSLTEQIYRAFMINAHSPYHK</sequence>
<dbReference type="InterPro" id="IPR029026">
    <property type="entry name" value="tRNA_m1G_MTases_N"/>
</dbReference>
<reference evidence="1" key="1">
    <citation type="submission" date="2020-08" db="EMBL/GenBank/DDBJ databases">
        <title>Complete genome sequence of Weissella confusa strain FS54 provides insights into metabolic potential.</title>
        <authorList>
            <person name="Fhoula I."/>
            <person name="Najjari A."/>
            <person name="Lekired A."/>
            <person name="Bessrour-Aouam N."/>
            <person name="Jaballah S."/>
            <person name="Klibi N."/>
            <person name="Ouzari H.-I."/>
        </authorList>
    </citation>
    <scope>NUCLEOTIDE SEQUENCE</scope>
    <source>
        <strain evidence="1">FS54</strain>
    </source>
</reference>
<dbReference type="SUPFAM" id="SSF75217">
    <property type="entry name" value="alpha/beta knot"/>
    <property type="match status" value="1"/>
</dbReference>